<feature type="non-terminal residue" evidence="1">
    <location>
        <position position="1"/>
    </location>
</feature>
<protein>
    <submittedName>
        <fullName evidence="1">Uncharacterized protein</fullName>
    </submittedName>
</protein>
<keyword evidence="2" id="KW-1185">Reference proteome</keyword>
<evidence type="ECO:0000313" key="2">
    <source>
        <dbReference type="Proteomes" id="UP000708208"/>
    </source>
</evidence>
<dbReference type="AlphaFoldDB" id="A0A8J2KUI8"/>
<proteinExistence type="predicted"/>
<organism evidence="1 2">
    <name type="scientific">Allacma fusca</name>
    <dbReference type="NCBI Taxonomy" id="39272"/>
    <lineage>
        <taxon>Eukaryota</taxon>
        <taxon>Metazoa</taxon>
        <taxon>Ecdysozoa</taxon>
        <taxon>Arthropoda</taxon>
        <taxon>Hexapoda</taxon>
        <taxon>Collembola</taxon>
        <taxon>Symphypleona</taxon>
        <taxon>Sminthuridae</taxon>
        <taxon>Allacma</taxon>
    </lineage>
</organism>
<dbReference type="EMBL" id="CAJVCH010234223">
    <property type="protein sequence ID" value="CAG7732580.1"/>
    <property type="molecule type" value="Genomic_DNA"/>
</dbReference>
<accession>A0A8J2KUI8</accession>
<evidence type="ECO:0000313" key="1">
    <source>
        <dbReference type="EMBL" id="CAG7732580.1"/>
    </source>
</evidence>
<dbReference type="Proteomes" id="UP000708208">
    <property type="component" value="Unassembled WGS sequence"/>
</dbReference>
<reference evidence="1" key="1">
    <citation type="submission" date="2021-06" db="EMBL/GenBank/DDBJ databases">
        <authorList>
            <person name="Hodson N. C."/>
            <person name="Mongue J. A."/>
            <person name="Jaron S. K."/>
        </authorList>
    </citation>
    <scope>NUCLEOTIDE SEQUENCE</scope>
</reference>
<gene>
    <name evidence="1" type="ORF">AFUS01_LOCUS21089</name>
</gene>
<name>A0A8J2KUI8_9HEXA</name>
<comment type="caution">
    <text evidence="1">The sequence shown here is derived from an EMBL/GenBank/DDBJ whole genome shotgun (WGS) entry which is preliminary data.</text>
</comment>
<sequence length="111" mass="12365">SQFPVKLDINMDIEFAQLGRAPSGQKLECMESVFAEDELRELKGQLYHVRRGKIRSRLTPTKPKRFQVQIEKSKPRIQTSRKDVVVHPASPLVSVPVTTASVTVPVATAAV</sequence>